<evidence type="ECO:0000313" key="3">
    <source>
        <dbReference type="Proteomes" id="UP000295304"/>
    </source>
</evidence>
<proteinExistence type="predicted"/>
<accession>A0A4R3JF28</accession>
<keyword evidence="1" id="KW-1133">Transmembrane helix</keyword>
<comment type="caution">
    <text evidence="2">The sequence shown here is derived from an EMBL/GenBank/DDBJ whole genome shotgun (WGS) entry which is preliminary data.</text>
</comment>
<dbReference type="EMBL" id="SLZW01000002">
    <property type="protein sequence ID" value="TCS64085.1"/>
    <property type="molecule type" value="Genomic_DNA"/>
</dbReference>
<dbReference type="Pfam" id="PF05545">
    <property type="entry name" value="FixQ"/>
    <property type="match status" value="1"/>
</dbReference>
<sequence length="56" mass="6751">MDIMILHELEGLFRSIWVVWLMVIFAAVIYWAYRPKNKKRFEDDAKMIFKDEDNGG</sequence>
<reference evidence="2 3" key="1">
    <citation type="submission" date="2019-03" db="EMBL/GenBank/DDBJ databases">
        <title>Genomic Encyclopedia of Type Strains, Phase IV (KMG-IV): sequencing the most valuable type-strain genomes for metagenomic binning, comparative biology and taxonomic classification.</title>
        <authorList>
            <person name="Goeker M."/>
        </authorList>
    </citation>
    <scope>NUCLEOTIDE SEQUENCE [LARGE SCALE GENOMIC DNA]</scope>
    <source>
        <strain evidence="2 3">DSM 101688</strain>
    </source>
</reference>
<dbReference type="RefSeq" id="WP_243644700.1">
    <property type="nucleotide sequence ID" value="NZ_CP119676.1"/>
</dbReference>
<feature type="transmembrane region" description="Helical" evidence="1">
    <location>
        <begin position="12"/>
        <end position="33"/>
    </location>
</feature>
<dbReference type="Proteomes" id="UP000295304">
    <property type="component" value="Unassembled WGS sequence"/>
</dbReference>
<keyword evidence="3" id="KW-1185">Reference proteome</keyword>
<keyword evidence="1" id="KW-0472">Membrane</keyword>
<dbReference type="AlphaFoldDB" id="A0A4R3JF28"/>
<organism evidence="2 3">
    <name type="scientific">Varunaivibrio sulfuroxidans</name>
    <dbReference type="NCBI Taxonomy" id="1773489"/>
    <lineage>
        <taxon>Bacteria</taxon>
        <taxon>Pseudomonadati</taxon>
        <taxon>Pseudomonadota</taxon>
        <taxon>Alphaproteobacteria</taxon>
        <taxon>Rhodospirillales</taxon>
        <taxon>Magnetovibrionaceae</taxon>
        <taxon>Varunaivibrio</taxon>
    </lineage>
</organism>
<name>A0A4R3JF28_9PROT</name>
<evidence type="ECO:0000313" key="2">
    <source>
        <dbReference type="EMBL" id="TCS64085.1"/>
    </source>
</evidence>
<keyword evidence="1" id="KW-0812">Transmembrane</keyword>
<evidence type="ECO:0000256" key="1">
    <source>
        <dbReference type="SAM" id="Phobius"/>
    </source>
</evidence>
<dbReference type="CDD" id="cd01324">
    <property type="entry name" value="cbb3_Oxidase_CcoQ"/>
    <property type="match status" value="1"/>
</dbReference>
<dbReference type="InterPro" id="IPR008621">
    <property type="entry name" value="Cbb3-typ_cyt_oxidase_comp"/>
</dbReference>
<gene>
    <name evidence="2" type="ORF">EDD55_102124</name>
</gene>
<protein>
    <submittedName>
        <fullName evidence="2">Cytochrome c oxidase cbb3-type subunit 4</fullName>
    </submittedName>
</protein>